<dbReference type="SMART" id="SM01057">
    <property type="entry name" value="Carb_anhydrase"/>
    <property type="match status" value="1"/>
</dbReference>
<accession>A0A1B6LH68</accession>
<dbReference type="CDD" id="cd00326">
    <property type="entry name" value="alpha_CA"/>
    <property type="match status" value="1"/>
</dbReference>
<evidence type="ECO:0000313" key="3">
    <source>
        <dbReference type="EMBL" id="JAT23052.1"/>
    </source>
</evidence>
<protein>
    <recommendedName>
        <fullName evidence="2">Alpha-carbonic anhydrase domain-containing protein</fullName>
    </recommendedName>
</protein>
<feature type="non-terminal residue" evidence="3">
    <location>
        <position position="1"/>
    </location>
</feature>
<feature type="domain" description="Alpha-carbonic anhydrase" evidence="2">
    <location>
        <begin position="42"/>
        <end position="308"/>
    </location>
</feature>
<sequence length="308" mass="34553">GSLRTISLSVLDYTILQMIWWAVFSLCSVSCFAALNPYDALSGWPEVHPPLNFKPKLPLPRGGLPPYHAPSLQSPIDIRFSSAAKVILPPLEFEDLLNDGVRVLMRNTGTTVEFDIADESVVKPQLIGGPLTKHGVFEFSNLHIHWGTQDILGGEHKINSRRFAVEGHCVHFNKKYKTIEEAGKHSDGLAVVTFFAKAGNVDNPKLNRLIRLLPSIRYPNTSVPLTARDSLDWFADLGEPTNYFTYPGSLTTAPFTENVFWIIYPRPMFVSSRQVEAFRNLLSNDLIANRDNARDVQSFNSRPLIYSI</sequence>
<dbReference type="SUPFAM" id="SSF51069">
    <property type="entry name" value="Carbonic anhydrase"/>
    <property type="match status" value="1"/>
</dbReference>
<dbReference type="AlphaFoldDB" id="A0A1B6LH68"/>
<dbReference type="InterPro" id="IPR023561">
    <property type="entry name" value="Carbonic_anhydrase_a-class"/>
</dbReference>
<dbReference type="InterPro" id="IPR036398">
    <property type="entry name" value="CA_dom_sf"/>
</dbReference>
<dbReference type="EMBL" id="GEBQ01016925">
    <property type="protein sequence ID" value="JAT23052.1"/>
    <property type="molecule type" value="Transcribed_RNA"/>
</dbReference>
<gene>
    <name evidence="3" type="ORF">g.5407</name>
</gene>
<dbReference type="GO" id="GO:0004089">
    <property type="term" value="F:carbonate dehydratase activity"/>
    <property type="evidence" value="ECO:0007669"/>
    <property type="project" value="InterPro"/>
</dbReference>
<organism evidence="3">
    <name type="scientific">Graphocephala atropunctata</name>
    <dbReference type="NCBI Taxonomy" id="36148"/>
    <lineage>
        <taxon>Eukaryota</taxon>
        <taxon>Metazoa</taxon>
        <taxon>Ecdysozoa</taxon>
        <taxon>Arthropoda</taxon>
        <taxon>Hexapoda</taxon>
        <taxon>Insecta</taxon>
        <taxon>Pterygota</taxon>
        <taxon>Neoptera</taxon>
        <taxon>Paraneoptera</taxon>
        <taxon>Hemiptera</taxon>
        <taxon>Auchenorrhyncha</taxon>
        <taxon>Membracoidea</taxon>
        <taxon>Cicadellidae</taxon>
        <taxon>Cicadellinae</taxon>
        <taxon>Cicadellini</taxon>
        <taxon>Graphocephala</taxon>
    </lineage>
</organism>
<proteinExistence type="inferred from homology"/>
<dbReference type="GO" id="GO:0008270">
    <property type="term" value="F:zinc ion binding"/>
    <property type="evidence" value="ECO:0007669"/>
    <property type="project" value="InterPro"/>
</dbReference>
<name>A0A1B6LH68_9HEMI</name>
<dbReference type="PROSITE" id="PS51144">
    <property type="entry name" value="ALPHA_CA_2"/>
    <property type="match status" value="1"/>
</dbReference>
<evidence type="ECO:0000259" key="2">
    <source>
        <dbReference type="PROSITE" id="PS51144"/>
    </source>
</evidence>
<dbReference type="Gene3D" id="3.10.200.10">
    <property type="entry name" value="Alpha carbonic anhydrase"/>
    <property type="match status" value="1"/>
</dbReference>
<dbReference type="GO" id="GO:0005737">
    <property type="term" value="C:cytoplasm"/>
    <property type="evidence" value="ECO:0007669"/>
    <property type="project" value="TreeGrafter"/>
</dbReference>
<dbReference type="Pfam" id="PF00194">
    <property type="entry name" value="Carb_anhydrase"/>
    <property type="match status" value="1"/>
</dbReference>
<reference evidence="3" key="1">
    <citation type="submission" date="2015-11" db="EMBL/GenBank/DDBJ databases">
        <title>De novo transcriptome assembly of four potential Pierce s Disease insect vectors from Arizona vineyards.</title>
        <authorList>
            <person name="Tassone E.E."/>
        </authorList>
    </citation>
    <scope>NUCLEOTIDE SEQUENCE</scope>
</reference>
<comment type="similarity">
    <text evidence="1">Belongs to the alpha-carbonic anhydrase family.</text>
</comment>
<dbReference type="InterPro" id="IPR001148">
    <property type="entry name" value="CA_dom"/>
</dbReference>
<dbReference type="PANTHER" id="PTHR18952:SF114">
    <property type="entry name" value="CARBONIC ANHYDRASE 3, ISOFORM A"/>
    <property type="match status" value="1"/>
</dbReference>
<dbReference type="PANTHER" id="PTHR18952">
    <property type="entry name" value="CARBONIC ANHYDRASE"/>
    <property type="match status" value="1"/>
</dbReference>
<evidence type="ECO:0000256" key="1">
    <source>
        <dbReference type="ARBA" id="ARBA00010718"/>
    </source>
</evidence>